<evidence type="ECO:0000313" key="2">
    <source>
        <dbReference type="Proteomes" id="UP000708208"/>
    </source>
</evidence>
<name>A0A8J2L2W5_9HEXA</name>
<feature type="non-terminal residue" evidence="1">
    <location>
        <position position="1"/>
    </location>
</feature>
<keyword evidence="2" id="KW-1185">Reference proteome</keyword>
<evidence type="ECO:0000313" key="1">
    <source>
        <dbReference type="EMBL" id="CAG7824512.1"/>
    </source>
</evidence>
<proteinExistence type="predicted"/>
<reference evidence="1" key="1">
    <citation type="submission" date="2021-06" db="EMBL/GenBank/DDBJ databases">
        <authorList>
            <person name="Hodson N. C."/>
            <person name="Mongue J. A."/>
            <person name="Jaron S. K."/>
        </authorList>
    </citation>
    <scope>NUCLEOTIDE SEQUENCE</scope>
</reference>
<gene>
    <name evidence="1" type="ORF">AFUS01_LOCUS34664</name>
</gene>
<comment type="caution">
    <text evidence="1">The sequence shown here is derived from an EMBL/GenBank/DDBJ whole genome shotgun (WGS) entry which is preliminary data.</text>
</comment>
<dbReference type="AlphaFoldDB" id="A0A8J2L2W5"/>
<dbReference type="EMBL" id="CAJVCH010533131">
    <property type="protein sequence ID" value="CAG7824512.1"/>
    <property type="molecule type" value="Genomic_DNA"/>
</dbReference>
<dbReference type="Proteomes" id="UP000708208">
    <property type="component" value="Unassembled WGS sequence"/>
</dbReference>
<protein>
    <submittedName>
        <fullName evidence="1">Uncharacterized protein</fullName>
    </submittedName>
</protein>
<accession>A0A8J2L2W5</accession>
<organism evidence="1 2">
    <name type="scientific">Allacma fusca</name>
    <dbReference type="NCBI Taxonomy" id="39272"/>
    <lineage>
        <taxon>Eukaryota</taxon>
        <taxon>Metazoa</taxon>
        <taxon>Ecdysozoa</taxon>
        <taxon>Arthropoda</taxon>
        <taxon>Hexapoda</taxon>
        <taxon>Collembola</taxon>
        <taxon>Symphypleona</taxon>
        <taxon>Sminthuridae</taxon>
        <taxon>Allacma</taxon>
    </lineage>
</organism>
<sequence>ISSVALACSLHRTRLLTLTYTRVHGHNVDIPRRHNDNVIHTYSND</sequence>